<dbReference type="PANTHER" id="PTHR43280:SF2">
    <property type="entry name" value="HTH-TYPE TRANSCRIPTIONAL REGULATOR EXSA"/>
    <property type="match status" value="1"/>
</dbReference>
<dbReference type="Gene3D" id="1.10.10.60">
    <property type="entry name" value="Homeodomain-like"/>
    <property type="match status" value="1"/>
</dbReference>
<evidence type="ECO:0000256" key="2">
    <source>
        <dbReference type="ARBA" id="ARBA00023125"/>
    </source>
</evidence>
<evidence type="ECO:0000313" key="5">
    <source>
        <dbReference type="EMBL" id="MDN0076486.1"/>
    </source>
</evidence>
<dbReference type="EMBL" id="JAUEDK010000034">
    <property type="protein sequence ID" value="MDN0076486.1"/>
    <property type="molecule type" value="Genomic_DNA"/>
</dbReference>
<evidence type="ECO:0000313" key="6">
    <source>
        <dbReference type="Proteomes" id="UP001168540"/>
    </source>
</evidence>
<dbReference type="PRINTS" id="PR00032">
    <property type="entry name" value="HTHARAC"/>
</dbReference>
<evidence type="ECO:0000256" key="3">
    <source>
        <dbReference type="ARBA" id="ARBA00023163"/>
    </source>
</evidence>
<sequence>MRRDLANALHDLAVGKPPVKQPVAEGEWVERGAGHFHLAPELFVQLSGWSLFRFPQGELRLQAGELLLLPPKLQHMEQIGSEEETPFSNLVIYAEHSAFSCHLANEKAPGEPGILHLEAGHHPEAQHIQHWLTDAARLGRQLRSIEQAGWRAAQIRALVLAAGAGVIRALDDLAAEPRLEPPLIARLRVLIHNQLGDHQLSVRGLATQLGCTADYLSHLFRQHGGEALAGYINRQRMERAAHLLCETRLAIKEVAWSCGFDAPSYFIRIFRSHYGMTPKTWREGRRADGR</sequence>
<dbReference type="SMART" id="SM00342">
    <property type="entry name" value="HTH_ARAC"/>
    <property type="match status" value="1"/>
</dbReference>
<gene>
    <name evidence="5" type="ORF">QU481_16585</name>
</gene>
<reference evidence="5" key="1">
    <citation type="submission" date="2023-06" db="EMBL/GenBank/DDBJ databases">
        <authorList>
            <person name="Zhang S."/>
        </authorList>
    </citation>
    <scope>NUCLEOTIDE SEQUENCE</scope>
    <source>
        <strain evidence="5">SG2303</strain>
    </source>
</reference>
<dbReference type="InterPro" id="IPR011051">
    <property type="entry name" value="RmlC_Cupin_sf"/>
</dbReference>
<keyword evidence="6" id="KW-1185">Reference proteome</keyword>
<accession>A0ABT7XRQ9</accession>
<dbReference type="PROSITE" id="PS01124">
    <property type="entry name" value="HTH_ARAC_FAMILY_2"/>
    <property type="match status" value="1"/>
</dbReference>
<feature type="domain" description="HTH araC/xylS-type" evidence="4">
    <location>
        <begin position="185"/>
        <end position="284"/>
    </location>
</feature>
<dbReference type="RefSeq" id="WP_289831141.1">
    <property type="nucleotide sequence ID" value="NZ_JAUEDK010000034.1"/>
</dbReference>
<dbReference type="SUPFAM" id="SSF46689">
    <property type="entry name" value="Homeodomain-like"/>
    <property type="match status" value="1"/>
</dbReference>
<evidence type="ECO:0000256" key="1">
    <source>
        <dbReference type="ARBA" id="ARBA00023015"/>
    </source>
</evidence>
<proteinExistence type="predicted"/>
<dbReference type="SUPFAM" id="SSF51182">
    <property type="entry name" value="RmlC-like cupins"/>
    <property type="match status" value="1"/>
</dbReference>
<keyword evidence="2" id="KW-0238">DNA-binding</keyword>
<dbReference type="Proteomes" id="UP001168540">
    <property type="component" value="Unassembled WGS sequence"/>
</dbReference>
<dbReference type="InterPro" id="IPR018060">
    <property type="entry name" value="HTH_AraC"/>
</dbReference>
<protein>
    <submittedName>
        <fullName evidence="5">Helix-turn-helix transcriptional regulator</fullName>
    </submittedName>
</protein>
<dbReference type="Gene3D" id="2.60.120.10">
    <property type="entry name" value="Jelly Rolls"/>
    <property type="match status" value="1"/>
</dbReference>
<comment type="caution">
    <text evidence="5">The sequence shown here is derived from an EMBL/GenBank/DDBJ whole genome shotgun (WGS) entry which is preliminary data.</text>
</comment>
<name>A0ABT7XRQ9_9NEIS</name>
<dbReference type="Pfam" id="PF12833">
    <property type="entry name" value="HTH_18"/>
    <property type="match status" value="1"/>
</dbReference>
<dbReference type="InterPro" id="IPR014710">
    <property type="entry name" value="RmlC-like_jellyroll"/>
</dbReference>
<keyword evidence="1" id="KW-0805">Transcription regulation</keyword>
<dbReference type="PROSITE" id="PS00041">
    <property type="entry name" value="HTH_ARAC_FAMILY_1"/>
    <property type="match status" value="1"/>
</dbReference>
<dbReference type="InterPro" id="IPR009057">
    <property type="entry name" value="Homeodomain-like_sf"/>
</dbReference>
<dbReference type="InterPro" id="IPR018062">
    <property type="entry name" value="HTH_AraC-typ_CS"/>
</dbReference>
<organism evidence="5 6">
    <name type="scientific">Crenobacter oryzisoli</name>
    <dbReference type="NCBI Taxonomy" id="3056844"/>
    <lineage>
        <taxon>Bacteria</taxon>
        <taxon>Pseudomonadati</taxon>
        <taxon>Pseudomonadota</taxon>
        <taxon>Betaproteobacteria</taxon>
        <taxon>Neisseriales</taxon>
        <taxon>Neisseriaceae</taxon>
        <taxon>Crenobacter</taxon>
    </lineage>
</organism>
<dbReference type="PANTHER" id="PTHR43280">
    <property type="entry name" value="ARAC-FAMILY TRANSCRIPTIONAL REGULATOR"/>
    <property type="match status" value="1"/>
</dbReference>
<evidence type="ECO:0000259" key="4">
    <source>
        <dbReference type="PROSITE" id="PS01124"/>
    </source>
</evidence>
<keyword evidence="3" id="KW-0804">Transcription</keyword>
<dbReference type="InterPro" id="IPR020449">
    <property type="entry name" value="Tscrpt_reg_AraC-type_HTH"/>
</dbReference>